<reference evidence="11 12" key="1">
    <citation type="submission" date="2023-03" db="EMBL/GenBank/DDBJ databases">
        <title>Mating type loci evolution in Malassezia.</title>
        <authorList>
            <person name="Coelho M.A."/>
        </authorList>
    </citation>
    <scope>NUCLEOTIDE SEQUENCE [LARGE SCALE GENOMIC DNA]</scope>
    <source>
        <strain evidence="11 12">CBS 9725</strain>
    </source>
</reference>
<keyword evidence="7" id="KW-0539">Nucleus</keyword>
<evidence type="ECO:0000256" key="5">
    <source>
        <dbReference type="ARBA" id="ARBA00022884"/>
    </source>
</evidence>
<comment type="subcellular location">
    <subcellularLocation>
        <location evidence="1">Nucleus</location>
    </subcellularLocation>
</comment>
<dbReference type="Gene3D" id="2.30.30.100">
    <property type="match status" value="1"/>
</dbReference>
<evidence type="ECO:0000313" key="11">
    <source>
        <dbReference type="EMBL" id="WFC97954.1"/>
    </source>
</evidence>
<dbReference type="InterPro" id="IPR047575">
    <property type="entry name" value="Sm"/>
</dbReference>
<evidence type="ECO:0000256" key="9">
    <source>
        <dbReference type="SAM" id="MobiDB-lite"/>
    </source>
</evidence>
<evidence type="ECO:0000256" key="4">
    <source>
        <dbReference type="ARBA" id="ARBA00022728"/>
    </source>
</evidence>
<keyword evidence="3" id="KW-0507">mRNA processing</keyword>
<keyword evidence="8" id="KW-0687">Ribonucleoprotein</keyword>
<feature type="domain" description="Sm" evidence="10">
    <location>
        <begin position="44"/>
        <end position="122"/>
    </location>
</feature>
<dbReference type="PANTHER" id="PTHR10553:SF5">
    <property type="entry name" value="U6 SNRNA-ASSOCIATED SM-LIKE PROTEIN LSM7"/>
    <property type="match status" value="1"/>
</dbReference>
<dbReference type="GO" id="GO:1990726">
    <property type="term" value="C:Lsm1-7-Pat1 complex"/>
    <property type="evidence" value="ECO:0007669"/>
    <property type="project" value="TreeGrafter"/>
</dbReference>
<evidence type="ECO:0000256" key="1">
    <source>
        <dbReference type="ARBA" id="ARBA00004123"/>
    </source>
</evidence>
<dbReference type="GO" id="GO:0000956">
    <property type="term" value="P:nuclear-transcribed mRNA catabolic process"/>
    <property type="evidence" value="ECO:0007669"/>
    <property type="project" value="InterPro"/>
</dbReference>
<proteinExistence type="inferred from homology"/>
<evidence type="ECO:0000256" key="2">
    <source>
        <dbReference type="ARBA" id="ARBA00006850"/>
    </source>
</evidence>
<organism evidence="11 12">
    <name type="scientific">Malassezia yamatoensis</name>
    <dbReference type="NCBI Taxonomy" id="253288"/>
    <lineage>
        <taxon>Eukaryota</taxon>
        <taxon>Fungi</taxon>
        <taxon>Dikarya</taxon>
        <taxon>Basidiomycota</taxon>
        <taxon>Ustilaginomycotina</taxon>
        <taxon>Malasseziomycetes</taxon>
        <taxon>Malasseziales</taxon>
        <taxon>Malasseziaceae</taxon>
        <taxon>Malassezia</taxon>
    </lineage>
</organism>
<dbReference type="PANTHER" id="PTHR10553">
    <property type="entry name" value="SMALL NUCLEAR RIBONUCLEOPROTEIN"/>
    <property type="match status" value="1"/>
</dbReference>
<comment type="similarity">
    <text evidence="2">Belongs to the snRNP Sm proteins family.</text>
</comment>
<dbReference type="InterPro" id="IPR001163">
    <property type="entry name" value="Sm_dom_euk/arc"/>
</dbReference>
<evidence type="ECO:0000256" key="6">
    <source>
        <dbReference type="ARBA" id="ARBA00023187"/>
    </source>
</evidence>
<dbReference type="InterPro" id="IPR017132">
    <property type="entry name" value="Lsm7"/>
</dbReference>
<evidence type="ECO:0000256" key="7">
    <source>
        <dbReference type="ARBA" id="ARBA00023242"/>
    </source>
</evidence>
<accession>A0AAJ5YP78</accession>
<dbReference type="GO" id="GO:0071004">
    <property type="term" value="C:U2-type prespliceosome"/>
    <property type="evidence" value="ECO:0007669"/>
    <property type="project" value="TreeGrafter"/>
</dbReference>
<feature type="region of interest" description="Disordered" evidence="9">
    <location>
        <begin position="1"/>
        <end position="43"/>
    </location>
</feature>
<keyword evidence="6" id="KW-0508">mRNA splicing</keyword>
<dbReference type="AlphaFoldDB" id="A0AAJ5YP78"/>
<dbReference type="InterPro" id="IPR010920">
    <property type="entry name" value="LSM_dom_sf"/>
</dbReference>
<gene>
    <name evidence="11" type="primary">lsm7</name>
    <name evidence="11" type="ORF">MYAM1_000674</name>
</gene>
<sequence>MAERGHNSQGHRGGRGGSRGGRGGNRGAGPNRSGPAPREKPKKEAILNLCKYVDQQIRVKFAGGREVEGVLKGYDQLMNLVMDDVQETLHDPETGDVTGQRLLGLAVLRGPALTLINPTNGMEMIENPFAQPENQ</sequence>
<dbReference type="SUPFAM" id="SSF50182">
    <property type="entry name" value="Sm-like ribonucleoproteins"/>
    <property type="match status" value="1"/>
</dbReference>
<dbReference type="Pfam" id="PF01423">
    <property type="entry name" value="LSM"/>
    <property type="match status" value="1"/>
</dbReference>
<dbReference type="GO" id="GO:0097526">
    <property type="term" value="C:spliceosomal tri-snRNP complex"/>
    <property type="evidence" value="ECO:0007669"/>
    <property type="project" value="TreeGrafter"/>
</dbReference>
<name>A0AAJ5YP78_9BASI</name>
<keyword evidence="5" id="KW-0694">RNA-binding</keyword>
<dbReference type="GO" id="GO:0003723">
    <property type="term" value="F:RNA binding"/>
    <property type="evidence" value="ECO:0007669"/>
    <property type="project" value="UniProtKB-KW"/>
</dbReference>
<evidence type="ECO:0000256" key="8">
    <source>
        <dbReference type="ARBA" id="ARBA00023274"/>
    </source>
</evidence>
<keyword evidence="4" id="KW-0747">Spliceosome</keyword>
<dbReference type="Proteomes" id="UP001219567">
    <property type="component" value="Chromosome 1"/>
</dbReference>
<dbReference type="PROSITE" id="PS52002">
    <property type="entry name" value="SM"/>
    <property type="match status" value="1"/>
</dbReference>
<dbReference type="GO" id="GO:0005688">
    <property type="term" value="C:U6 snRNP"/>
    <property type="evidence" value="ECO:0007669"/>
    <property type="project" value="TreeGrafter"/>
</dbReference>
<dbReference type="CDD" id="cd01729">
    <property type="entry name" value="LSm7"/>
    <property type="match status" value="1"/>
</dbReference>
<dbReference type="GO" id="GO:0005689">
    <property type="term" value="C:U12-type spliceosomal complex"/>
    <property type="evidence" value="ECO:0007669"/>
    <property type="project" value="TreeGrafter"/>
</dbReference>
<dbReference type="GO" id="GO:0000398">
    <property type="term" value="P:mRNA splicing, via spliceosome"/>
    <property type="evidence" value="ECO:0007669"/>
    <property type="project" value="InterPro"/>
</dbReference>
<dbReference type="GO" id="GO:0071013">
    <property type="term" value="C:catalytic step 2 spliceosome"/>
    <property type="evidence" value="ECO:0007669"/>
    <property type="project" value="TreeGrafter"/>
</dbReference>
<dbReference type="SMART" id="SM00651">
    <property type="entry name" value="Sm"/>
    <property type="match status" value="1"/>
</dbReference>
<dbReference type="InterPro" id="IPR044641">
    <property type="entry name" value="Lsm7/SmG-like"/>
</dbReference>
<keyword evidence="12" id="KW-1185">Reference proteome</keyword>
<evidence type="ECO:0000313" key="12">
    <source>
        <dbReference type="Proteomes" id="UP001219567"/>
    </source>
</evidence>
<evidence type="ECO:0000259" key="10">
    <source>
        <dbReference type="PROSITE" id="PS52002"/>
    </source>
</evidence>
<evidence type="ECO:0000256" key="3">
    <source>
        <dbReference type="ARBA" id="ARBA00022664"/>
    </source>
</evidence>
<feature type="compositionally biased region" description="Gly residues" evidence="9">
    <location>
        <begin position="15"/>
        <end position="27"/>
    </location>
</feature>
<protein>
    <submittedName>
        <fullName evidence="11">U6 snRNP-associated protein Lsm7</fullName>
    </submittedName>
</protein>
<dbReference type="EMBL" id="CP119943">
    <property type="protein sequence ID" value="WFC97954.1"/>
    <property type="molecule type" value="Genomic_DNA"/>
</dbReference>